<gene>
    <name evidence="1" type="ORF">METZ01_LOCUS111868</name>
</gene>
<evidence type="ECO:0000313" key="1">
    <source>
        <dbReference type="EMBL" id="SVA59014.1"/>
    </source>
</evidence>
<reference evidence="1" key="1">
    <citation type="submission" date="2018-05" db="EMBL/GenBank/DDBJ databases">
        <authorList>
            <person name="Lanie J.A."/>
            <person name="Ng W.-L."/>
            <person name="Kazmierczak K.M."/>
            <person name="Andrzejewski T.M."/>
            <person name="Davidsen T.M."/>
            <person name="Wayne K.J."/>
            <person name="Tettelin H."/>
            <person name="Glass J.I."/>
            <person name="Rusch D."/>
            <person name="Podicherti R."/>
            <person name="Tsui H.-C.T."/>
            <person name="Winkler M.E."/>
        </authorList>
    </citation>
    <scope>NUCLEOTIDE SEQUENCE</scope>
</reference>
<name>A0A381X2M8_9ZZZZ</name>
<accession>A0A381X2M8</accession>
<dbReference type="EMBL" id="UINC01013701">
    <property type="protein sequence ID" value="SVA59014.1"/>
    <property type="molecule type" value="Genomic_DNA"/>
</dbReference>
<sequence length="124" mass="14742">MNSFHEYLKGILQQILDSYQILSELNDKPEDLQTINQEFSKIKGFLQVIKNKLSEKKYQSDNLVTLHKLSSYYIENYDFAREINLLSKTYSNDPNRLKNIRLVIIQSLNDRKLIEKFQTILNKL</sequence>
<organism evidence="1">
    <name type="scientific">marine metagenome</name>
    <dbReference type="NCBI Taxonomy" id="408172"/>
    <lineage>
        <taxon>unclassified sequences</taxon>
        <taxon>metagenomes</taxon>
        <taxon>ecological metagenomes</taxon>
    </lineage>
</organism>
<dbReference type="AlphaFoldDB" id="A0A381X2M8"/>
<protein>
    <submittedName>
        <fullName evidence="1">Uncharacterized protein</fullName>
    </submittedName>
</protein>
<proteinExistence type="predicted"/>